<sequence>GIFSYHLEKDPSQVCQVLKCFCSNKLFSKTCQTKDKSAKGLTSRNSNCSSDLWTQTHDAQTHDCKYVVEIQIIVRR</sequence>
<dbReference type="EMBL" id="JAHRIQ010049335">
    <property type="protein sequence ID" value="MEQ2237611.1"/>
    <property type="molecule type" value="Genomic_DNA"/>
</dbReference>
<reference evidence="1 2" key="1">
    <citation type="submission" date="2021-06" db="EMBL/GenBank/DDBJ databases">
        <authorList>
            <person name="Palmer J.M."/>
        </authorList>
    </citation>
    <scope>NUCLEOTIDE SEQUENCE [LARGE SCALE GENOMIC DNA]</scope>
    <source>
        <strain evidence="2">if_2019</strain>
        <tissue evidence="1">Muscle</tissue>
    </source>
</reference>
<evidence type="ECO:0000313" key="1">
    <source>
        <dbReference type="EMBL" id="MEQ2237611.1"/>
    </source>
</evidence>
<evidence type="ECO:0000313" key="2">
    <source>
        <dbReference type="Proteomes" id="UP001482620"/>
    </source>
</evidence>
<proteinExistence type="predicted"/>
<name>A0ABV0TYQ2_9TELE</name>
<comment type="caution">
    <text evidence="1">The sequence shown here is derived from an EMBL/GenBank/DDBJ whole genome shotgun (WGS) entry which is preliminary data.</text>
</comment>
<accession>A0ABV0TYQ2</accession>
<feature type="non-terminal residue" evidence="1">
    <location>
        <position position="1"/>
    </location>
</feature>
<keyword evidence="2" id="KW-1185">Reference proteome</keyword>
<gene>
    <name evidence="1" type="ORF">ILYODFUR_024900</name>
</gene>
<protein>
    <submittedName>
        <fullName evidence="1">Uncharacterized protein</fullName>
    </submittedName>
</protein>
<organism evidence="1 2">
    <name type="scientific">Ilyodon furcidens</name>
    <name type="common">goldbreast splitfin</name>
    <dbReference type="NCBI Taxonomy" id="33524"/>
    <lineage>
        <taxon>Eukaryota</taxon>
        <taxon>Metazoa</taxon>
        <taxon>Chordata</taxon>
        <taxon>Craniata</taxon>
        <taxon>Vertebrata</taxon>
        <taxon>Euteleostomi</taxon>
        <taxon>Actinopterygii</taxon>
        <taxon>Neopterygii</taxon>
        <taxon>Teleostei</taxon>
        <taxon>Neoteleostei</taxon>
        <taxon>Acanthomorphata</taxon>
        <taxon>Ovalentaria</taxon>
        <taxon>Atherinomorphae</taxon>
        <taxon>Cyprinodontiformes</taxon>
        <taxon>Goodeidae</taxon>
        <taxon>Ilyodon</taxon>
    </lineage>
</organism>
<dbReference type="Proteomes" id="UP001482620">
    <property type="component" value="Unassembled WGS sequence"/>
</dbReference>